<evidence type="ECO:0000313" key="3">
    <source>
        <dbReference type="Proteomes" id="UP000830639"/>
    </source>
</evidence>
<sequence length="50" mass="5634">MNLPVLFVIIAFFLSFVCGSGFSPLLITNVFLALIAGILYERREEKQVNE</sequence>
<keyword evidence="1" id="KW-1133">Transmembrane helix</keyword>
<name>A0ABY4JRW8_9BACI</name>
<gene>
    <name evidence="2" type="ORF">MY490_10495</name>
</gene>
<organism evidence="2 3">
    <name type="scientific">Gottfriedia acidiceleris</name>
    <dbReference type="NCBI Taxonomy" id="371036"/>
    <lineage>
        <taxon>Bacteria</taxon>
        <taxon>Bacillati</taxon>
        <taxon>Bacillota</taxon>
        <taxon>Bacilli</taxon>
        <taxon>Bacillales</taxon>
        <taxon>Bacillaceae</taxon>
        <taxon>Gottfriedia</taxon>
    </lineage>
</organism>
<keyword evidence="1" id="KW-0812">Transmembrane</keyword>
<reference evidence="2 3" key="1">
    <citation type="submission" date="2022-04" db="EMBL/GenBank/DDBJ databases">
        <title>Mechanism of arsenic methylation and mitigation arsenic toxicity by Bacillus sp. LH14 from an Arsenic-Contaminated Paddy Soil.</title>
        <authorList>
            <person name="Wang D."/>
        </authorList>
    </citation>
    <scope>NUCLEOTIDE SEQUENCE [LARGE SCALE GENOMIC DNA]</scope>
    <source>
        <strain evidence="2 3">LH14</strain>
    </source>
</reference>
<protein>
    <submittedName>
        <fullName evidence="2">Uncharacterized protein</fullName>
    </submittedName>
</protein>
<accession>A0ABY4JRW8</accession>
<feature type="transmembrane region" description="Helical" evidence="1">
    <location>
        <begin position="6"/>
        <end position="39"/>
    </location>
</feature>
<dbReference type="Proteomes" id="UP000830639">
    <property type="component" value="Chromosome"/>
</dbReference>
<proteinExistence type="predicted"/>
<dbReference type="EMBL" id="CP096034">
    <property type="protein sequence ID" value="UPM56227.1"/>
    <property type="molecule type" value="Genomic_DNA"/>
</dbReference>
<keyword evidence="3" id="KW-1185">Reference proteome</keyword>
<dbReference type="RefSeq" id="WP_248269138.1">
    <property type="nucleotide sequence ID" value="NZ_CP096034.1"/>
</dbReference>
<evidence type="ECO:0000313" key="2">
    <source>
        <dbReference type="EMBL" id="UPM56227.1"/>
    </source>
</evidence>
<evidence type="ECO:0000256" key="1">
    <source>
        <dbReference type="SAM" id="Phobius"/>
    </source>
</evidence>
<keyword evidence="1" id="KW-0472">Membrane</keyword>